<evidence type="ECO:0000256" key="1">
    <source>
        <dbReference type="ARBA" id="ARBA00009437"/>
    </source>
</evidence>
<feature type="domain" description="HTH lysR-type" evidence="5">
    <location>
        <begin position="1"/>
        <end position="58"/>
    </location>
</feature>
<evidence type="ECO:0000256" key="2">
    <source>
        <dbReference type="ARBA" id="ARBA00023015"/>
    </source>
</evidence>
<protein>
    <submittedName>
        <fullName evidence="6">LysR family transcriptional regulator</fullName>
    </submittedName>
</protein>
<dbReference type="SUPFAM" id="SSF46785">
    <property type="entry name" value="Winged helix' DNA-binding domain"/>
    <property type="match status" value="1"/>
</dbReference>
<dbReference type="SUPFAM" id="SSF53850">
    <property type="entry name" value="Periplasmic binding protein-like II"/>
    <property type="match status" value="1"/>
</dbReference>
<dbReference type="Proteomes" id="UP001499967">
    <property type="component" value="Unassembled WGS sequence"/>
</dbReference>
<evidence type="ECO:0000256" key="4">
    <source>
        <dbReference type="ARBA" id="ARBA00023163"/>
    </source>
</evidence>
<keyword evidence="2" id="KW-0805">Transcription regulation</keyword>
<evidence type="ECO:0000313" key="7">
    <source>
        <dbReference type="Proteomes" id="UP001499967"/>
    </source>
</evidence>
<keyword evidence="3" id="KW-0238">DNA-binding</keyword>
<dbReference type="PANTHER" id="PTHR30346:SF0">
    <property type="entry name" value="HCA OPERON TRANSCRIPTIONAL ACTIVATOR HCAR"/>
    <property type="match status" value="1"/>
</dbReference>
<name>A0ABP4B4K7_9PSEU</name>
<dbReference type="Pfam" id="PF00126">
    <property type="entry name" value="HTH_1"/>
    <property type="match status" value="1"/>
</dbReference>
<organism evidence="6 7">
    <name type="scientific">Pseudonocardia zijingensis</name>
    <dbReference type="NCBI Taxonomy" id="153376"/>
    <lineage>
        <taxon>Bacteria</taxon>
        <taxon>Bacillati</taxon>
        <taxon>Actinomycetota</taxon>
        <taxon>Actinomycetes</taxon>
        <taxon>Pseudonocardiales</taxon>
        <taxon>Pseudonocardiaceae</taxon>
        <taxon>Pseudonocardia</taxon>
    </lineage>
</organism>
<reference evidence="7" key="1">
    <citation type="journal article" date="2019" name="Int. J. Syst. Evol. Microbiol.">
        <title>The Global Catalogue of Microorganisms (GCM) 10K type strain sequencing project: providing services to taxonomists for standard genome sequencing and annotation.</title>
        <authorList>
            <consortium name="The Broad Institute Genomics Platform"/>
            <consortium name="The Broad Institute Genome Sequencing Center for Infectious Disease"/>
            <person name="Wu L."/>
            <person name="Ma J."/>
        </authorList>
    </citation>
    <scope>NUCLEOTIDE SEQUENCE [LARGE SCALE GENOMIC DNA]</scope>
    <source>
        <strain evidence="7">JCM 11117</strain>
    </source>
</reference>
<dbReference type="PANTHER" id="PTHR30346">
    <property type="entry name" value="TRANSCRIPTIONAL DUAL REGULATOR HCAR-RELATED"/>
    <property type="match status" value="1"/>
</dbReference>
<dbReference type="Gene3D" id="1.10.10.10">
    <property type="entry name" value="Winged helix-like DNA-binding domain superfamily/Winged helix DNA-binding domain"/>
    <property type="match status" value="1"/>
</dbReference>
<accession>A0ABP4B4K7</accession>
<sequence length="287" mass="29821">MEVRQLRYFVAVAEELHFGRAAERLHVAQPAVSQQIGRLERELGVRLLARTSRRVTLTGDGQRLLEEARAALAAVDRVRAVAAALGAGHSAVLRVGTTPGVGPRLSRAAAALRADVPDLSLALVDGTVTAHLAALRSGELDIALVRGTVAARDLQVTQVWHEPLQVLLPASHPAAAGPTLPISALADLTLRLPDPATDPALHDAVRVACAAAGVAVHTGREVRSLEDAAVEIGMSSQDATVVCGCTDAAPIPGVTLRTLEPRVEVPGTLLTPPTAPACLDALVTALR</sequence>
<dbReference type="InterPro" id="IPR036390">
    <property type="entry name" value="WH_DNA-bd_sf"/>
</dbReference>
<dbReference type="InterPro" id="IPR036388">
    <property type="entry name" value="WH-like_DNA-bd_sf"/>
</dbReference>
<dbReference type="Pfam" id="PF03466">
    <property type="entry name" value="LysR_substrate"/>
    <property type="match status" value="1"/>
</dbReference>
<keyword evidence="4" id="KW-0804">Transcription</keyword>
<keyword evidence="7" id="KW-1185">Reference proteome</keyword>
<gene>
    <name evidence="6" type="ORF">GCM10009559_44380</name>
</gene>
<evidence type="ECO:0000259" key="5">
    <source>
        <dbReference type="PROSITE" id="PS50931"/>
    </source>
</evidence>
<dbReference type="EMBL" id="BAAAHP010000126">
    <property type="protein sequence ID" value="GAA0946041.1"/>
    <property type="molecule type" value="Genomic_DNA"/>
</dbReference>
<evidence type="ECO:0000256" key="3">
    <source>
        <dbReference type="ARBA" id="ARBA00023125"/>
    </source>
</evidence>
<dbReference type="InterPro" id="IPR005119">
    <property type="entry name" value="LysR_subst-bd"/>
</dbReference>
<dbReference type="PRINTS" id="PR00039">
    <property type="entry name" value="HTHLYSR"/>
</dbReference>
<dbReference type="PROSITE" id="PS50931">
    <property type="entry name" value="HTH_LYSR"/>
    <property type="match status" value="1"/>
</dbReference>
<comment type="similarity">
    <text evidence="1">Belongs to the LysR transcriptional regulatory family.</text>
</comment>
<evidence type="ECO:0000313" key="6">
    <source>
        <dbReference type="EMBL" id="GAA0946041.1"/>
    </source>
</evidence>
<dbReference type="InterPro" id="IPR000847">
    <property type="entry name" value="LysR_HTH_N"/>
</dbReference>
<proteinExistence type="inferred from homology"/>
<dbReference type="RefSeq" id="WP_343943418.1">
    <property type="nucleotide sequence ID" value="NZ_BAAAHP010000126.1"/>
</dbReference>
<dbReference type="Gene3D" id="3.40.190.10">
    <property type="entry name" value="Periplasmic binding protein-like II"/>
    <property type="match status" value="2"/>
</dbReference>
<comment type="caution">
    <text evidence="6">The sequence shown here is derived from an EMBL/GenBank/DDBJ whole genome shotgun (WGS) entry which is preliminary data.</text>
</comment>